<feature type="signal peptide" evidence="7">
    <location>
        <begin position="1"/>
        <end position="33"/>
    </location>
</feature>
<dbReference type="PRINTS" id="PR00834">
    <property type="entry name" value="PROTEASES2C"/>
</dbReference>
<dbReference type="InterPro" id="IPR036034">
    <property type="entry name" value="PDZ_sf"/>
</dbReference>
<dbReference type="SMART" id="SM00228">
    <property type="entry name" value="PDZ"/>
    <property type="match status" value="2"/>
</dbReference>
<evidence type="ECO:0000313" key="9">
    <source>
        <dbReference type="EMBL" id="MDQ0326944.1"/>
    </source>
</evidence>
<keyword evidence="3 7" id="KW-0732">Signal</keyword>
<keyword evidence="6" id="KW-0720">Serine protease</keyword>
<comment type="similarity">
    <text evidence="1">Belongs to the peptidase S1C family.</text>
</comment>
<keyword evidence="5" id="KW-0378">Hydrolase</keyword>
<evidence type="ECO:0000256" key="4">
    <source>
        <dbReference type="ARBA" id="ARBA00022737"/>
    </source>
</evidence>
<dbReference type="InterPro" id="IPR011782">
    <property type="entry name" value="Pept_S1C_Do"/>
</dbReference>
<dbReference type="InterPro" id="IPR009003">
    <property type="entry name" value="Peptidase_S1_PA"/>
</dbReference>
<evidence type="ECO:0000256" key="7">
    <source>
        <dbReference type="SAM" id="SignalP"/>
    </source>
</evidence>
<name>A0ABU0C8Y5_9BRAD</name>
<dbReference type="Gene3D" id="2.40.10.120">
    <property type="match status" value="1"/>
</dbReference>
<evidence type="ECO:0000256" key="5">
    <source>
        <dbReference type="ARBA" id="ARBA00022801"/>
    </source>
</evidence>
<dbReference type="InterPro" id="IPR001940">
    <property type="entry name" value="Peptidase_S1C"/>
</dbReference>
<keyword evidence="4" id="KW-0677">Repeat</keyword>
<evidence type="ECO:0000313" key="10">
    <source>
        <dbReference type="Proteomes" id="UP001230253"/>
    </source>
</evidence>
<dbReference type="InterPro" id="IPR001478">
    <property type="entry name" value="PDZ"/>
</dbReference>
<keyword evidence="2 9" id="KW-0645">Protease</keyword>
<organism evidence="9 10">
    <name type="scientific">Rhodopseudomonas julia</name>
    <dbReference type="NCBI Taxonomy" id="200617"/>
    <lineage>
        <taxon>Bacteria</taxon>
        <taxon>Pseudomonadati</taxon>
        <taxon>Pseudomonadota</taxon>
        <taxon>Alphaproteobacteria</taxon>
        <taxon>Hyphomicrobiales</taxon>
        <taxon>Nitrobacteraceae</taxon>
        <taxon>Rhodopseudomonas</taxon>
    </lineage>
</organism>
<reference evidence="9 10" key="1">
    <citation type="submission" date="2023-07" db="EMBL/GenBank/DDBJ databases">
        <title>Genomic Encyclopedia of Type Strains, Phase IV (KMG-IV): sequencing the most valuable type-strain genomes for metagenomic binning, comparative biology and taxonomic classification.</title>
        <authorList>
            <person name="Goeker M."/>
        </authorList>
    </citation>
    <scope>NUCLEOTIDE SEQUENCE [LARGE SCALE GENOMIC DNA]</scope>
    <source>
        <strain evidence="9 10">DSM 11549</strain>
    </source>
</reference>
<feature type="chain" id="PRO_5046116904" evidence="7">
    <location>
        <begin position="34"/>
        <end position="482"/>
    </location>
</feature>
<proteinExistence type="inferred from homology"/>
<dbReference type="GO" id="GO:0006508">
    <property type="term" value="P:proteolysis"/>
    <property type="evidence" value="ECO:0007669"/>
    <property type="project" value="UniProtKB-KW"/>
</dbReference>
<dbReference type="RefSeq" id="WP_307155046.1">
    <property type="nucleotide sequence ID" value="NZ_JAUSUK010000002.1"/>
</dbReference>
<evidence type="ECO:0000256" key="6">
    <source>
        <dbReference type="ARBA" id="ARBA00022825"/>
    </source>
</evidence>
<gene>
    <name evidence="9" type="ORF">J2R99_002813</name>
</gene>
<dbReference type="NCBIfam" id="TIGR02037">
    <property type="entry name" value="degP_htrA_DO"/>
    <property type="match status" value="1"/>
</dbReference>
<dbReference type="Proteomes" id="UP001230253">
    <property type="component" value="Unassembled WGS sequence"/>
</dbReference>
<dbReference type="Pfam" id="PF13180">
    <property type="entry name" value="PDZ_2"/>
    <property type="match status" value="2"/>
</dbReference>
<feature type="domain" description="PDZ" evidence="8">
    <location>
        <begin position="370"/>
        <end position="450"/>
    </location>
</feature>
<dbReference type="PROSITE" id="PS50106">
    <property type="entry name" value="PDZ"/>
    <property type="match status" value="2"/>
</dbReference>
<evidence type="ECO:0000256" key="1">
    <source>
        <dbReference type="ARBA" id="ARBA00010541"/>
    </source>
</evidence>
<dbReference type="PANTHER" id="PTHR22939:SF129">
    <property type="entry name" value="SERINE PROTEASE HTRA2, MITOCHONDRIAL"/>
    <property type="match status" value="1"/>
</dbReference>
<evidence type="ECO:0000256" key="3">
    <source>
        <dbReference type="ARBA" id="ARBA00022729"/>
    </source>
</evidence>
<protein>
    <submittedName>
        <fullName evidence="9">Do/DeqQ family serine protease</fullName>
    </submittedName>
</protein>
<sequence>MTSFRQFRLACCVLLASAGFSSGILVAVPPAHAQDVPQSREEISLSFAPIVKKAAPAVVNVYAKQIVRTAPSPFADDPFFRHFFGDGGGFGSPFGVPRERARNSLGSGVIVDASGLVVTNYHVIRGADEVKVALSDGREFEAEILLRDEQSDLAVLKISDGEADFPTLAFADSDDLEVGDLVLAIGNPFGVGQTVTSGIVSAVARTEVGISDMSFFIQTDAAINPGNSGGALIDVKGRLVGINSAIFSRSGGSNGIGFAIPSNMAQAVAAQALAGGTEVVRPWIGATFQKVTPDIARSLDLPRPQGALVVKVFEGSPAEKAGLAVGDLVLSADGYEVANPRSLEYRLTIKGIGETEKLVVLRDGAQQTLTVSLESAPETVRADEQLLEGYSPLTGATVANLSPRLAERLRLPSDQEGVAVTKVEPRSPAAQLGLQAGDIVVAVQGHAVESSRELKRMTSRKQRLWRLTINRGGRVSRLVIGG</sequence>
<feature type="domain" description="PDZ" evidence="8">
    <location>
        <begin position="267"/>
        <end position="364"/>
    </location>
</feature>
<dbReference type="Pfam" id="PF13365">
    <property type="entry name" value="Trypsin_2"/>
    <property type="match status" value="1"/>
</dbReference>
<dbReference type="Gene3D" id="2.30.42.10">
    <property type="match status" value="2"/>
</dbReference>
<dbReference type="PANTHER" id="PTHR22939">
    <property type="entry name" value="SERINE PROTEASE FAMILY S1C HTRA-RELATED"/>
    <property type="match status" value="1"/>
</dbReference>
<accession>A0ABU0C8Y5</accession>
<evidence type="ECO:0000259" key="8">
    <source>
        <dbReference type="PROSITE" id="PS50106"/>
    </source>
</evidence>
<keyword evidence="10" id="KW-1185">Reference proteome</keyword>
<evidence type="ECO:0000256" key="2">
    <source>
        <dbReference type="ARBA" id="ARBA00022670"/>
    </source>
</evidence>
<dbReference type="EMBL" id="JAUSUK010000002">
    <property type="protein sequence ID" value="MDQ0326944.1"/>
    <property type="molecule type" value="Genomic_DNA"/>
</dbReference>
<dbReference type="GO" id="GO:0008233">
    <property type="term" value="F:peptidase activity"/>
    <property type="evidence" value="ECO:0007669"/>
    <property type="project" value="UniProtKB-KW"/>
</dbReference>
<dbReference type="SUPFAM" id="SSF50494">
    <property type="entry name" value="Trypsin-like serine proteases"/>
    <property type="match status" value="1"/>
</dbReference>
<dbReference type="SUPFAM" id="SSF50156">
    <property type="entry name" value="PDZ domain-like"/>
    <property type="match status" value="2"/>
</dbReference>
<comment type="caution">
    <text evidence="9">The sequence shown here is derived from an EMBL/GenBank/DDBJ whole genome shotgun (WGS) entry which is preliminary data.</text>
</comment>